<organism evidence="10 11">
    <name type="scientific">Trichobilharzia regenti</name>
    <name type="common">Nasal bird schistosome</name>
    <dbReference type="NCBI Taxonomy" id="157069"/>
    <lineage>
        <taxon>Eukaryota</taxon>
        <taxon>Metazoa</taxon>
        <taxon>Spiralia</taxon>
        <taxon>Lophotrochozoa</taxon>
        <taxon>Platyhelminthes</taxon>
        <taxon>Trematoda</taxon>
        <taxon>Digenea</taxon>
        <taxon>Strigeidida</taxon>
        <taxon>Schistosomatoidea</taxon>
        <taxon>Schistosomatidae</taxon>
        <taxon>Trichobilharzia</taxon>
    </lineage>
</organism>
<dbReference type="CDD" id="cd00086">
    <property type="entry name" value="homeodomain"/>
    <property type="match status" value="1"/>
</dbReference>
<keyword evidence="3 6" id="KW-0238">DNA-binding</keyword>
<evidence type="ECO:0000313" key="11">
    <source>
        <dbReference type="WBParaSite" id="TREG1_51890.1"/>
    </source>
</evidence>
<dbReference type="GO" id="GO:0000981">
    <property type="term" value="F:DNA-binding transcription factor activity, RNA polymerase II-specific"/>
    <property type="evidence" value="ECO:0007669"/>
    <property type="project" value="InterPro"/>
</dbReference>
<proteinExistence type="predicted"/>
<dbReference type="Gene3D" id="1.10.10.60">
    <property type="entry name" value="Homeodomain-like"/>
    <property type="match status" value="1"/>
</dbReference>
<comment type="subcellular location">
    <subcellularLocation>
        <location evidence="1 6 7">Nucleus</location>
    </subcellularLocation>
</comment>
<evidence type="ECO:0000256" key="1">
    <source>
        <dbReference type="ARBA" id="ARBA00004123"/>
    </source>
</evidence>
<dbReference type="GO" id="GO:0030154">
    <property type="term" value="P:cell differentiation"/>
    <property type="evidence" value="ECO:0007669"/>
    <property type="project" value="TreeGrafter"/>
</dbReference>
<keyword evidence="4 6" id="KW-0371">Homeobox</keyword>
<feature type="domain" description="Homeobox" evidence="9">
    <location>
        <begin position="149"/>
        <end position="209"/>
    </location>
</feature>
<dbReference type="InterPro" id="IPR009057">
    <property type="entry name" value="Homeodomain-like_sf"/>
</dbReference>
<sequence length="358" mass="41565">MIMSTTHIKHENPSTDDQHFDLKNKQINGFTIDAILGNRTIRQNKISLSEMEITSIDNKCFKQINTCYNNSTFNTGNRMIYQPKTSIVSQYPFDKQWNNYEISANNTTITTNTTSISNNNNNSAQDDHFDESNHHHQHIRENQEISKHYKNRSPRIPFTRDQLYGLETKFQKSKYLSGWEVKQLAKNLNLTETRVKIWFQNRRARERRDSTEGNLYSHNSKEVAETNYKYSNYSLHENDNCTIPVNKHNDMITENVNILSNTCLTSPNFIATNLNESNFVVDFFSNIKTTLNSITNNLTLQPYNNYIKSLTDMEYKGNYTPVEGDINNNNNNNNAAADDDYNTVNKVPLIHDHTPYGD</sequence>
<feature type="compositionally biased region" description="Basic and acidic residues" evidence="8">
    <location>
        <begin position="125"/>
        <end position="147"/>
    </location>
</feature>
<dbReference type="AlphaFoldDB" id="A0AA85JZR2"/>
<keyword evidence="2" id="KW-0217">Developmental protein</keyword>
<feature type="region of interest" description="Disordered" evidence="8">
    <location>
        <begin position="116"/>
        <end position="154"/>
    </location>
</feature>
<name>A0AA85JZR2_TRIRE</name>
<dbReference type="GO" id="GO:0000978">
    <property type="term" value="F:RNA polymerase II cis-regulatory region sequence-specific DNA binding"/>
    <property type="evidence" value="ECO:0007669"/>
    <property type="project" value="TreeGrafter"/>
</dbReference>
<evidence type="ECO:0000256" key="2">
    <source>
        <dbReference type="ARBA" id="ARBA00022473"/>
    </source>
</evidence>
<dbReference type="SMART" id="SM00389">
    <property type="entry name" value="HOX"/>
    <property type="match status" value="1"/>
</dbReference>
<dbReference type="GO" id="GO:0005634">
    <property type="term" value="C:nucleus"/>
    <property type="evidence" value="ECO:0007669"/>
    <property type="project" value="UniProtKB-SubCell"/>
</dbReference>
<dbReference type="PANTHER" id="PTHR24340:SF41">
    <property type="entry name" value="MUSCLE-SPECIFIC HOMEOBOX PROTEIN TINMAN-RELATED"/>
    <property type="match status" value="1"/>
</dbReference>
<dbReference type="InterPro" id="IPR001356">
    <property type="entry name" value="HD"/>
</dbReference>
<evidence type="ECO:0000256" key="5">
    <source>
        <dbReference type="ARBA" id="ARBA00023242"/>
    </source>
</evidence>
<evidence type="ECO:0000256" key="3">
    <source>
        <dbReference type="ARBA" id="ARBA00023125"/>
    </source>
</evidence>
<dbReference type="WBParaSite" id="TREG1_51890.1">
    <property type="protein sequence ID" value="TREG1_51890.1"/>
    <property type="gene ID" value="TREG1_51890"/>
</dbReference>
<dbReference type="Pfam" id="PF00046">
    <property type="entry name" value="Homeodomain"/>
    <property type="match status" value="1"/>
</dbReference>
<reference evidence="11" key="2">
    <citation type="submission" date="2023-11" db="UniProtKB">
        <authorList>
            <consortium name="WormBaseParasite"/>
        </authorList>
    </citation>
    <scope>IDENTIFICATION</scope>
</reference>
<dbReference type="InterPro" id="IPR017970">
    <property type="entry name" value="Homeobox_CS"/>
</dbReference>
<feature type="DNA-binding region" description="Homeobox" evidence="6">
    <location>
        <begin position="151"/>
        <end position="210"/>
    </location>
</feature>
<reference evidence="10" key="1">
    <citation type="submission" date="2022-06" db="EMBL/GenBank/DDBJ databases">
        <authorList>
            <person name="Berger JAMES D."/>
            <person name="Berger JAMES D."/>
        </authorList>
    </citation>
    <scope>NUCLEOTIDE SEQUENCE [LARGE SCALE GENOMIC DNA]</scope>
</reference>
<protein>
    <recommendedName>
        <fullName evidence="9">Homeobox domain-containing protein</fullName>
    </recommendedName>
</protein>
<evidence type="ECO:0000256" key="6">
    <source>
        <dbReference type="PROSITE-ProRule" id="PRU00108"/>
    </source>
</evidence>
<accession>A0AA85JZR2</accession>
<dbReference type="InterPro" id="IPR050394">
    <property type="entry name" value="Homeobox_NK-like"/>
</dbReference>
<dbReference type="PROSITE" id="PS50071">
    <property type="entry name" value="HOMEOBOX_2"/>
    <property type="match status" value="1"/>
</dbReference>
<dbReference type="PROSITE" id="PS00027">
    <property type="entry name" value="HOMEOBOX_1"/>
    <property type="match status" value="1"/>
</dbReference>
<keyword evidence="5 6" id="KW-0539">Nucleus</keyword>
<dbReference type="SUPFAM" id="SSF46689">
    <property type="entry name" value="Homeodomain-like"/>
    <property type="match status" value="1"/>
</dbReference>
<evidence type="ECO:0000313" key="10">
    <source>
        <dbReference type="Proteomes" id="UP000050795"/>
    </source>
</evidence>
<evidence type="ECO:0000256" key="4">
    <source>
        <dbReference type="ARBA" id="ARBA00023155"/>
    </source>
</evidence>
<dbReference type="Proteomes" id="UP000050795">
    <property type="component" value="Unassembled WGS sequence"/>
</dbReference>
<dbReference type="PANTHER" id="PTHR24340">
    <property type="entry name" value="HOMEOBOX PROTEIN NKX"/>
    <property type="match status" value="1"/>
</dbReference>
<evidence type="ECO:0000259" key="9">
    <source>
        <dbReference type="PROSITE" id="PS50071"/>
    </source>
</evidence>
<keyword evidence="10" id="KW-1185">Reference proteome</keyword>
<evidence type="ECO:0000256" key="8">
    <source>
        <dbReference type="SAM" id="MobiDB-lite"/>
    </source>
</evidence>
<evidence type="ECO:0000256" key="7">
    <source>
        <dbReference type="RuleBase" id="RU000682"/>
    </source>
</evidence>